<dbReference type="PANTHER" id="PTHR43639:SF1">
    <property type="entry name" value="SHORT-CHAIN DEHYDROGENASE_REDUCTASE FAMILY PROTEIN"/>
    <property type="match status" value="1"/>
</dbReference>
<reference evidence="3 4" key="1">
    <citation type="submission" date="2020-04" db="EMBL/GenBank/DDBJ databases">
        <authorList>
            <person name="De Canck E."/>
        </authorList>
    </citation>
    <scope>NUCLEOTIDE SEQUENCE [LARGE SCALE GENOMIC DNA]</scope>
    <source>
        <strain evidence="3 4">LMG 9964</strain>
    </source>
</reference>
<evidence type="ECO:0000313" key="3">
    <source>
        <dbReference type="EMBL" id="CAB4047321.1"/>
    </source>
</evidence>
<dbReference type="PROSITE" id="PS00061">
    <property type="entry name" value="ADH_SHORT"/>
    <property type="match status" value="1"/>
</dbReference>
<dbReference type="RefSeq" id="WP_014972331.1">
    <property type="nucleotide sequence ID" value="NZ_CADILN010000001.1"/>
</dbReference>
<proteinExistence type="inferred from homology"/>
<dbReference type="GeneID" id="27799669"/>
<comment type="similarity">
    <text evidence="1">Belongs to the short-chain dehydrogenases/reductases (SDR) family.</text>
</comment>
<gene>
    <name evidence="3" type="primary">ygfF_1</name>
    <name evidence="3" type="ORF">LMG9964_00953</name>
</gene>
<evidence type="ECO:0000256" key="1">
    <source>
        <dbReference type="ARBA" id="ARBA00006484"/>
    </source>
</evidence>
<dbReference type="AlphaFoldDB" id="A0A6J5JZY0"/>
<dbReference type="Proteomes" id="UP000494102">
    <property type="component" value="Unassembled WGS sequence"/>
</dbReference>
<evidence type="ECO:0000313" key="4">
    <source>
        <dbReference type="Proteomes" id="UP000494102"/>
    </source>
</evidence>
<organism evidence="3 4">
    <name type="scientific">Paraburkholderia phenoliruptrix</name>
    <dbReference type="NCBI Taxonomy" id="252970"/>
    <lineage>
        <taxon>Bacteria</taxon>
        <taxon>Pseudomonadati</taxon>
        <taxon>Pseudomonadota</taxon>
        <taxon>Betaproteobacteria</taxon>
        <taxon>Burkholderiales</taxon>
        <taxon>Burkholderiaceae</taxon>
        <taxon>Paraburkholderia</taxon>
    </lineage>
</organism>
<dbReference type="GO" id="GO:0016491">
    <property type="term" value="F:oxidoreductase activity"/>
    <property type="evidence" value="ECO:0007669"/>
    <property type="project" value="UniProtKB-KW"/>
</dbReference>
<dbReference type="Gene3D" id="3.40.50.720">
    <property type="entry name" value="NAD(P)-binding Rossmann-like Domain"/>
    <property type="match status" value="1"/>
</dbReference>
<dbReference type="Pfam" id="PF13561">
    <property type="entry name" value="adh_short_C2"/>
    <property type="match status" value="1"/>
</dbReference>
<dbReference type="PRINTS" id="PR00081">
    <property type="entry name" value="GDHRDH"/>
</dbReference>
<dbReference type="EMBL" id="CADILN010000001">
    <property type="protein sequence ID" value="CAB4047321.1"/>
    <property type="molecule type" value="Genomic_DNA"/>
</dbReference>
<protein>
    <submittedName>
        <fullName evidence="3">Putative oxidoreductase YgfF</fullName>
        <ecNumber evidence="3">1.-.-.-</ecNumber>
    </submittedName>
</protein>
<accession>A0A6J5JZY0</accession>
<dbReference type="EC" id="1.-.-.-" evidence="3"/>
<dbReference type="InterPro" id="IPR020904">
    <property type="entry name" value="Sc_DH/Rdtase_CS"/>
</dbReference>
<evidence type="ECO:0000256" key="2">
    <source>
        <dbReference type="ARBA" id="ARBA00023002"/>
    </source>
</evidence>
<name>A0A6J5JZY0_9BURK</name>
<keyword evidence="2 3" id="KW-0560">Oxidoreductase</keyword>
<dbReference type="FunFam" id="3.40.50.720:FF:000084">
    <property type="entry name" value="Short-chain dehydrogenase reductase"/>
    <property type="match status" value="1"/>
</dbReference>
<dbReference type="SUPFAM" id="SSF51735">
    <property type="entry name" value="NAD(P)-binding Rossmann-fold domains"/>
    <property type="match status" value="1"/>
</dbReference>
<dbReference type="PANTHER" id="PTHR43639">
    <property type="entry name" value="OXIDOREDUCTASE, SHORT-CHAIN DEHYDROGENASE/REDUCTASE FAMILY (AFU_ORTHOLOGUE AFUA_5G02870)"/>
    <property type="match status" value="1"/>
</dbReference>
<dbReference type="PRINTS" id="PR00080">
    <property type="entry name" value="SDRFAMILY"/>
</dbReference>
<dbReference type="InterPro" id="IPR036291">
    <property type="entry name" value="NAD(P)-bd_dom_sf"/>
</dbReference>
<sequence>MADLKGKVAFVTGASRGIGREIATRLAANGATVAIHYGANLQAAQETLATIERAGGRAFVIQADLHASDGSFTAMFEEFDRSLSTCSGQAGLDILVNNAGQIMFGSVEVLSSAEFDKAFAVDVKAPFFLTQAALPRLRDGGRIINISSGTSRIVNPDVVSYAMAKGALEVFSKTAALQLGARGITVNAVAPGPTATAEFLRMAEGNPAFIEHAKAQSALRRLGTPADIANIVAFLASDEGGWITGQLIDATGGSLLG</sequence>
<dbReference type="InterPro" id="IPR002347">
    <property type="entry name" value="SDR_fam"/>
</dbReference>